<dbReference type="EMBL" id="CP003697">
    <property type="protein sequence ID" value="AGF72601.1"/>
    <property type="molecule type" value="Genomic_DNA"/>
</dbReference>
<evidence type="ECO:0000256" key="9">
    <source>
        <dbReference type="ARBA" id="ARBA00023239"/>
    </source>
</evidence>
<evidence type="ECO:0000256" key="7">
    <source>
        <dbReference type="ARBA" id="ARBA00023004"/>
    </source>
</evidence>
<dbReference type="Pfam" id="PF03313">
    <property type="entry name" value="SDH_alpha"/>
    <property type="match status" value="1"/>
</dbReference>
<dbReference type="InterPro" id="IPR005131">
    <property type="entry name" value="Ser_deHydtase_bsu"/>
</dbReference>
<comment type="catalytic activity">
    <reaction evidence="10 11">
        <text>L-serine = pyruvate + NH4(+)</text>
        <dbReference type="Rhea" id="RHEA:19169"/>
        <dbReference type="ChEBI" id="CHEBI:15361"/>
        <dbReference type="ChEBI" id="CHEBI:28938"/>
        <dbReference type="ChEBI" id="CHEBI:33384"/>
        <dbReference type="EC" id="4.3.1.17"/>
    </reaction>
</comment>
<keyword evidence="7 11" id="KW-0408">Iron</keyword>
<evidence type="ECO:0000256" key="5">
    <source>
        <dbReference type="ARBA" id="ARBA00022485"/>
    </source>
</evidence>
<comment type="pathway">
    <text evidence="2">Carbohydrate biosynthesis; gluconeogenesis.</text>
</comment>
<keyword evidence="4 11" id="KW-0312">Gluconeogenesis</keyword>
<keyword evidence="15" id="KW-1185">Reference proteome</keyword>
<evidence type="ECO:0000256" key="11">
    <source>
        <dbReference type="RuleBase" id="RU366059"/>
    </source>
</evidence>
<evidence type="ECO:0000259" key="13">
    <source>
        <dbReference type="Pfam" id="PF03315"/>
    </source>
</evidence>
<proteinExistence type="inferred from homology"/>
<keyword evidence="8 11" id="KW-0411">Iron-sulfur</keyword>
<dbReference type="EC" id="4.3.1.17" evidence="11"/>
<dbReference type="GO" id="GO:0003941">
    <property type="term" value="F:L-serine ammonia-lyase activity"/>
    <property type="evidence" value="ECO:0007669"/>
    <property type="project" value="UniProtKB-UniRule"/>
</dbReference>
<dbReference type="GO" id="GO:0046872">
    <property type="term" value="F:metal ion binding"/>
    <property type="evidence" value="ECO:0007669"/>
    <property type="project" value="UniProtKB-KW"/>
</dbReference>
<dbReference type="OrthoDB" id="9805537at2"/>
<evidence type="ECO:0000256" key="1">
    <source>
        <dbReference type="ARBA" id="ARBA00001966"/>
    </source>
</evidence>
<organism evidence="14 15">
    <name type="scientific">Corynebacterium halotolerans YIM 70093 = DSM 44683</name>
    <dbReference type="NCBI Taxonomy" id="1121362"/>
    <lineage>
        <taxon>Bacteria</taxon>
        <taxon>Bacillati</taxon>
        <taxon>Actinomycetota</taxon>
        <taxon>Actinomycetes</taxon>
        <taxon>Mycobacteriales</taxon>
        <taxon>Corynebacteriaceae</taxon>
        <taxon>Corynebacterium</taxon>
    </lineage>
</organism>
<dbReference type="KEGG" id="chn:A605_07995"/>
<dbReference type="InterPro" id="IPR004644">
    <property type="entry name" value="Fe-S_L-Ser_mono"/>
</dbReference>
<dbReference type="GO" id="GO:0051539">
    <property type="term" value="F:4 iron, 4 sulfur cluster binding"/>
    <property type="evidence" value="ECO:0007669"/>
    <property type="project" value="UniProtKB-UniRule"/>
</dbReference>
<dbReference type="InterPro" id="IPR005130">
    <property type="entry name" value="Ser_deHydtase-like_asu"/>
</dbReference>
<dbReference type="PANTHER" id="PTHR30182">
    <property type="entry name" value="L-SERINE DEHYDRATASE"/>
    <property type="match status" value="1"/>
</dbReference>
<evidence type="ECO:0000256" key="10">
    <source>
        <dbReference type="ARBA" id="ARBA00049406"/>
    </source>
</evidence>
<dbReference type="InterPro" id="IPR029009">
    <property type="entry name" value="ASB_dom_sf"/>
</dbReference>
<dbReference type="PANTHER" id="PTHR30182:SF1">
    <property type="entry name" value="L-SERINE DEHYDRATASE 1"/>
    <property type="match status" value="1"/>
</dbReference>
<dbReference type="RefSeq" id="WP_015401020.1">
    <property type="nucleotide sequence ID" value="NC_020302.1"/>
</dbReference>
<comment type="similarity">
    <text evidence="3 11">Belongs to the iron-sulfur dependent L-serine dehydratase family.</text>
</comment>
<dbReference type="Pfam" id="PF03315">
    <property type="entry name" value="SDH_beta"/>
    <property type="match status" value="1"/>
</dbReference>
<dbReference type="NCBIfam" id="TIGR00720">
    <property type="entry name" value="sda_mono"/>
    <property type="match status" value="1"/>
</dbReference>
<dbReference type="HOGENOM" id="CLU_022305_0_1_11"/>
<dbReference type="AlphaFoldDB" id="M1P7H9"/>
<dbReference type="SUPFAM" id="SSF143548">
    <property type="entry name" value="Serine metabolism enzymes domain"/>
    <property type="match status" value="1"/>
</dbReference>
<evidence type="ECO:0000256" key="8">
    <source>
        <dbReference type="ARBA" id="ARBA00023014"/>
    </source>
</evidence>
<feature type="domain" description="Serine dehydratase beta chain" evidence="13">
    <location>
        <begin position="4"/>
        <end position="146"/>
    </location>
</feature>
<gene>
    <name evidence="14" type="ORF">A605_07995</name>
</gene>
<evidence type="ECO:0000256" key="3">
    <source>
        <dbReference type="ARBA" id="ARBA00008636"/>
    </source>
</evidence>
<dbReference type="Proteomes" id="UP000011723">
    <property type="component" value="Chromosome"/>
</dbReference>
<evidence type="ECO:0000256" key="6">
    <source>
        <dbReference type="ARBA" id="ARBA00022723"/>
    </source>
</evidence>
<dbReference type="STRING" id="1121362.A605_07995"/>
<evidence type="ECO:0000259" key="12">
    <source>
        <dbReference type="Pfam" id="PF03313"/>
    </source>
</evidence>
<dbReference type="Gene3D" id="3.30.1330.90">
    <property type="entry name" value="D-3-phosphoglycerate dehydrogenase, domain 3"/>
    <property type="match status" value="1"/>
</dbReference>
<feature type="domain" description="Serine dehydratase-like alpha subunit" evidence="12">
    <location>
        <begin position="190"/>
        <end position="458"/>
    </location>
</feature>
<comment type="cofactor">
    <cofactor evidence="1 11">
        <name>[4Fe-4S] cluster</name>
        <dbReference type="ChEBI" id="CHEBI:49883"/>
    </cofactor>
</comment>
<dbReference type="PATRIC" id="fig|1121362.3.peg.1615"/>
<keyword evidence="9 11" id="KW-0456">Lyase</keyword>
<evidence type="ECO:0000313" key="14">
    <source>
        <dbReference type="EMBL" id="AGF72601.1"/>
    </source>
</evidence>
<keyword evidence="5 11" id="KW-0004">4Fe-4S</keyword>
<evidence type="ECO:0000256" key="4">
    <source>
        <dbReference type="ARBA" id="ARBA00022432"/>
    </source>
</evidence>
<dbReference type="InterPro" id="IPR051318">
    <property type="entry name" value="Fe-S_L-Ser"/>
</dbReference>
<dbReference type="GO" id="GO:0006094">
    <property type="term" value="P:gluconeogenesis"/>
    <property type="evidence" value="ECO:0007669"/>
    <property type="project" value="UniProtKB-KW"/>
</dbReference>
<reference evidence="14 15" key="1">
    <citation type="journal article" date="2012" name="Stand. Genomic Sci.">
        <title>Genome sequence of the halotolerant bacterium Corynebacterium halotolerans type strain YIM 70093(T) (= DSM 44683(T)).</title>
        <authorList>
            <person name="Ruckert C."/>
            <person name="Albersmeier A."/>
            <person name="Al-Dilaimi A."/>
            <person name="Niehaus K."/>
            <person name="Szczepanowski R."/>
            <person name="Kalinowski J."/>
        </authorList>
    </citation>
    <scope>NUCLEOTIDE SEQUENCE [LARGE SCALE GENOMIC DNA]</scope>
    <source>
        <strain evidence="14">YIM 70093</strain>
    </source>
</reference>
<keyword evidence="6 11" id="KW-0479">Metal-binding</keyword>
<sequence length="470" mass="48738">MSVSVVDLFSIGIGPSSSHTVGPMRAARTFIDSLPAWPAEVHVTLRGSLAATGRGHGTDRAVLLGLAGWEPTTVPADVEPAHGADIPANGEISGPAGSVRYEFELDRTPVPEHPNCVIFTARDADGATLAENAEYFSVGGGFILSRADLDARLNAGPDLPWGAATAAKEQEVPYPFTTGIELLAHCARAEKDISEVMAANEAVLHADEGGYEAVAAHLDEVWRTMRQCVTAGIDASGVLPGGLQVTRRAPRLYDQLLEAKSGPRGDALGAMEWVNLYALAVNEENAAGGRVVTAPTNGAAGIIPAVMHYARDFLGDFTATQARRFLLTAGAVGIIVKENASISGAEVGCQGEVGSASAMAAAGLCEVLGGSPAQVENAAEIALEHNLGLTCDPVGGLVQIPCIERNAIGSVKSINAARLARLGEGTNRVTLDEVVRTMAETGRDMLTKYKETSTGGLATTLGLPVNLTEC</sequence>
<protein>
    <recommendedName>
        <fullName evidence="11">L-serine dehydratase</fullName>
        <ecNumber evidence="11">4.3.1.17</ecNumber>
    </recommendedName>
</protein>
<evidence type="ECO:0000313" key="15">
    <source>
        <dbReference type="Proteomes" id="UP000011723"/>
    </source>
</evidence>
<dbReference type="eggNOG" id="COG1760">
    <property type="taxonomic scope" value="Bacteria"/>
</dbReference>
<name>M1P7H9_9CORY</name>
<evidence type="ECO:0000256" key="2">
    <source>
        <dbReference type="ARBA" id="ARBA00004742"/>
    </source>
</evidence>
<accession>M1P7H9</accession>